<name>A0A7C9DFA0_OPUST</name>
<keyword evidence="2 4" id="KW-0479">Metal-binding</keyword>
<protein>
    <recommendedName>
        <fullName evidence="6">LanC-like protein GCL2</fullName>
    </recommendedName>
</protein>
<feature type="binding site" evidence="4">
    <location>
        <position position="325"/>
    </location>
    <ligand>
        <name>Zn(2+)</name>
        <dbReference type="ChEBI" id="CHEBI:29105"/>
    </ligand>
</feature>
<dbReference type="InterPro" id="IPR007822">
    <property type="entry name" value="LANC-like"/>
</dbReference>
<dbReference type="SUPFAM" id="SSF158745">
    <property type="entry name" value="LanC-like"/>
    <property type="match status" value="1"/>
</dbReference>
<dbReference type="GO" id="GO:0046872">
    <property type="term" value="F:metal ion binding"/>
    <property type="evidence" value="ECO:0007669"/>
    <property type="project" value="UniProtKB-KW"/>
</dbReference>
<sequence>MADRHFPNVMPDFVPETSAGHEQGADRTSLMGLLSMDYNSLAALLERQGLDIKETVVVETWGRTEQKVIDSTLYAGTLGTAFLLFKAYQITKNVNDLTLCYEIVRACDLASSDSRDVTFICGRAGVCALGAVVAKSMGKGQLLNHYLSEFKEITLPKNLPDELLYGRSGFLWGCLYINKNIGEGTIPHKLMRSVVIDIMEHGRKMPSKGKWPLMFEWYGERYWGAAHGLAGIMHVLMETDLKSDECDDVKNTLLCMIKNRCPSGNYPVSEEDRRDLVHWCHGAPGIALTLVKAYEVFGDKIFLEAAADAAEVVWKRGLLKRVGICHGISGNAYVFLSLYRVTRNLTYLYRAKAFASFLLENAQKLIATGEMHGGDNPYSLFEGIGGMAYLFLDMIDPAAARFPAYEL</sequence>
<evidence type="ECO:0000256" key="4">
    <source>
        <dbReference type="PIRSR" id="PIRSR607822-1"/>
    </source>
</evidence>
<organism evidence="5">
    <name type="scientific">Opuntia streptacantha</name>
    <name type="common">Prickly pear cactus</name>
    <name type="synonym">Opuntia cardona</name>
    <dbReference type="NCBI Taxonomy" id="393608"/>
    <lineage>
        <taxon>Eukaryota</taxon>
        <taxon>Viridiplantae</taxon>
        <taxon>Streptophyta</taxon>
        <taxon>Embryophyta</taxon>
        <taxon>Tracheophyta</taxon>
        <taxon>Spermatophyta</taxon>
        <taxon>Magnoliopsida</taxon>
        <taxon>eudicotyledons</taxon>
        <taxon>Gunneridae</taxon>
        <taxon>Pentapetalae</taxon>
        <taxon>Caryophyllales</taxon>
        <taxon>Cactineae</taxon>
        <taxon>Cactaceae</taxon>
        <taxon>Opuntioideae</taxon>
        <taxon>Opuntia</taxon>
    </lineage>
</organism>
<dbReference type="EMBL" id="GISG01123067">
    <property type="protein sequence ID" value="MBA4641182.1"/>
    <property type="molecule type" value="Transcribed_RNA"/>
</dbReference>
<accession>A0A7C9DFA0</accession>
<dbReference type="InterPro" id="IPR012341">
    <property type="entry name" value="6hp_glycosidase-like_sf"/>
</dbReference>
<evidence type="ECO:0000256" key="3">
    <source>
        <dbReference type="ARBA" id="ARBA00022833"/>
    </source>
</evidence>
<dbReference type="FunFam" id="1.50.10.10:FF:000035">
    <property type="entry name" value="LanC-like protein 2"/>
    <property type="match status" value="1"/>
</dbReference>
<evidence type="ECO:0000256" key="2">
    <source>
        <dbReference type="ARBA" id="ARBA00022723"/>
    </source>
</evidence>
<dbReference type="EMBL" id="GISG01123065">
    <property type="protein sequence ID" value="MBA4641180.1"/>
    <property type="molecule type" value="Transcribed_RNA"/>
</dbReference>
<evidence type="ECO:0008006" key="6">
    <source>
        <dbReference type="Google" id="ProtNLM"/>
    </source>
</evidence>
<dbReference type="GO" id="GO:0005886">
    <property type="term" value="C:plasma membrane"/>
    <property type="evidence" value="ECO:0007669"/>
    <property type="project" value="TreeGrafter"/>
</dbReference>
<reference evidence="5" key="1">
    <citation type="journal article" date="2013" name="J. Plant Res.">
        <title>Effect of fungi and light on seed germination of three Opuntia species from semiarid lands of central Mexico.</title>
        <authorList>
            <person name="Delgado-Sanchez P."/>
            <person name="Jimenez-Bremont J.F."/>
            <person name="Guerrero-Gonzalez Mde L."/>
            <person name="Flores J."/>
        </authorList>
    </citation>
    <scope>NUCLEOTIDE SEQUENCE</scope>
    <source>
        <tissue evidence="5">Cladode</tissue>
    </source>
</reference>
<dbReference type="InterPro" id="IPR020464">
    <property type="entry name" value="LanC-like_prot_euk"/>
</dbReference>
<evidence type="ECO:0000313" key="5">
    <source>
        <dbReference type="EMBL" id="MBA4641182.1"/>
    </source>
</evidence>
<dbReference type="GO" id="GO:0031179">
    <property type="term" value="P:peptide modification"/>
    <property type="evidence" value="ECO:0007669"/>
    <property type="project" value="InterPro"/>
</dbReference>
<dbReference type="CDD" id="cd04794">
    <property type="entry name" value="euk_LANCL"/>
    <property type="match status" value="1"/>
</dbReference>
<dbReference type="PRINTS" id="PR01951">
    <property type="entry name" value="LANCEUKARYTE"/>
</dbReference>
<evidence type="ECO:0000256" key="1">
    <source>
        <dbReference type="ARBA" id="ARBA00007179"/>
    </source>
</evidence>
<dbReference type="AlphaFoldDB" id="A0A7C9DFA0"/>
<keyword evidence="3 4" id="KW-0862">Zinc</keyword>
<reference evidence="5" key="2">
    <citation type="submission" date="2020-07" db="EMBL/GenBank/DDBJ databases">
        <authorList>
            <person name="Vera ALvarez R."/>
            <person name="Arias-Moreno D.M."/>
            <person name="Jimenez-Jacinto V."/>
            <person name="Jimenez-Bremont J.F."/>
            <person name="Swaminathan K."/>
            <person name="Moose S.P."/>
            <person name="Guerrero-Gonzalez M.L."/>
            <person name="Marino-Ramirez L."/>
            <person name="Landsman D."/>
            <person name="Rodriguez-Kessler M."/>
            <person name="Delgado-Sanchez P."/>
        </authorList>
    </citation>
    <scope>NUCLEOTIDE SEQUENCE</scope>
    <source>
        <tissue evidence="5">Cladode</tissue>
    </source>
</reference>
<dbReference type="EMBL" id="GISG01123066">
    <property type="protein sequence ID" value="MBA4641181.1"/>
    <property type="molecule type" value="Transcribed_RNA"/>
</dbReference>
<comment type="similarity">
    <text evidence="1">Belongs to the LanC-like protein family.</text>
</comment>
<dbReference type="GO" id="GO:0005975">
    <property type="term" value="P:carbohydrate metabolic process"/>
    <property type="evidence" value="ECO:0007669"/>
    <property type="project" value="InterPro"/>
</dbReference>
<proteinExistence type="inferred from homology"/>
<dbReference type="PRINTS" id="PR01950">
    <property type="entry name" value="LANCSUPER"/>
</dbReference>
<dbReference type="Gene3D" id="1.50.10.10">
    <property type="match status" value="1"/>
</dbReference>
<feature type="binding site" evidence="4">
    <location>
        <position position="326"/>
    </location>
    <ligand>
        <name>Zn(2+)</name>
        <dbReference type="ChEBI" id="CHEBI:29105"/>
    </ligand>
</feature>
<dbReference type="SMART" id="SM01260">
    <property type="entry name" value="LANC_like"/>
    <property type="match status" value="1"/>
</dbReference>
<dbReference type="PANTHER" id="PTHR12736:SF22">
    <property type="entry name" value="LANC-LIKE PROTEIN GCL2"/>
    <property type="match status" value="1"/>
</dbReference>
<dbReference type="Pfam" id="PF05147">
    <property type="entry name" value="LANC_like"/>
    <property type="match status" value="1"/>
</dbReference>
<feature type="binding site" evidence="4">
    <location>
        <position position="280"/>
    </location>
    <ligand>
        <name>Zn(2+)</name>
        <dbReference type="ChEBI" id="CHEBI:29105"/>
    </ligand>
</feature>
<dbReference type="PANTHER" id="PTHR12736">
    <property type="entry name" value="LANC-LIKE PROTEIN"/>
    <property type="match status" value="1"/>
</dbReference>